<protein>
    <submittedName>
        <fullName evidence="4">MFS transporter</fullName>
    </submittedName>
</protein>
<evidence type="ECO:0000256" key="1">
    <source>
        <dbReference type="ARBA" id="ARBA00004141"/>
    </source>
</evidence>
<dbReference type="InterPro" id="IPR036259">
    <property type="entry name" value="MFS_trans_sf"/>
</dbReference>
<dbReference type="EMBL" id="MK890671">
    <property type="protein sequence ID" value="QFR37176.1"/>
    <property type="molecule type" value="Genomic_DNA"/>
</dbReference>
<evidence type="ECO:0000256" key="3">
    <source>
        <dbReference type="SAM" id="Phobius"/>
    </source>
</evidence>
<feature type="transmembrane region" description="Helical" evidence="3">
    <location>
        <begin position="253"/>
        <end position="276"/>
    </location>
</feature>
<feature type="transmembrane region" description="Helical" evidence="3">
    <location>
        <begin position="180"/>
        <end position="199"/>
    </location>
</feature>
<feature type="transmembrane region" description="Helical" evidence="3">
    <location>
        <begin position="314"/>
        <end position="336"/>
    </location>
</feature>
<gene>
    <name evidence="4" type="ORF">g5469</name>
</gene>
<dbReference type="PANTHER" id="PTHR11360:SF315">
    <property type="entry name" value="TRANSPORTER MCH2-RELATED"/>
    <property type="match status" value="1"/>
</dbReference>
<evidence type="ECO:0000313" key="4">
    <source>
        <dbReference type="EMBL" id="QFR37176.1"/>
    </source>
</evidence>
<dbReference type="GO" id="GO:0022857">
    <property type="term" value="F:transmembrane transporter activity"/>
    <property type="evidence" value="ECO:0007669"/>
    <property type="project" value="InterPro"/>
</dbReference>
<feature type="transmembrane region" description="Helical" evidence="3">
    <location>
        <begin position="418"/>
        <end position="436"/>
    </location>
</feature>
<dbReference type="PANTHER" id="PTHR11360">
    <property type="entry name" value="MONOCARBOXYLATE TRANSPORTER"/>
    <property type="match status" value="1"/>
</dbReference>
<evidence type="ECO:0000256" key="2">
    <source>
        <dbReference type="ARBA" id="ARBA00006727"/>
    </source>
</evidence>
<comment type="subcellular location">
    <subcellularLocation>
        <location evidence="1">Membrane</location>
        <topology evidence="1">Multi-pass membrane protein</topology>
    </subcellularLocation>
</comment>
<sequence length="482" mass="52679">MYKDDAVKEKTISEHSYEKDLEKLNDDDTSLSENQAQWDAIEIPEGGVQGWMTVVASFLFNCATWGSNSAYSIYLAHYLKYDLFPGATKLDYAAVGGICFGCGLNAAPVIRLCVNRLNTRSVIAFGGLLQLAGILLAAFATKIWQIYICQGVMIGYGLGFIAIPSMTLVAQWFRKKRSLAMSITAAGAGVGGIIFNVAIQQVLKEYGLRWALISQAIICSVCTIIGLCLVRTRENEINSILRVWDWKLFANPGYLMFATYVCFCLLGFVVLVYNLADFTISLGYSAHQGSIVACMISVGIVIGRPTVGKLSDKFGPVTVSIFTQLLVGLLCLAMWIPDRNLATSIAFAIIQGGTMGSIWVVLAGIGARIAGLRKLDVALSMIWFLVGIFGMVSPVIGIKLRGQPPSGASYDPSQYKYPAIWCGVTYLISGLAMWVLRGYLIARDAQVEQQVNAFEDNDELHIKVTAQETMRGMFSLSKTRKV</sequence>
<feature type="transmembrane region" description="Helical" evidence="3">
    <location>
        <begin position="377"/>
        <end position="398"/>
    </location>
</feature>
<feature type="transmembrane region" description="Helical" evidence="3">
    <location>
        <begin position="342"/>
        <end position="365"/>
    </location>
</feature>
<reference evidence="4" key="1">
    <citation type="journal article" date="2019" name="Front. Microbiol.">
        <title>An Overview of Genes From Cyberlindnera americana, a Symbiont Yeast Isolated From the Gut of the Bark Beetle Dendroctonus rhizophagus (Curculionidae: Scolytinae), Involved in the Detoxification Process Using Genome and Transcriptome Data.</title>
        <authorList>
            <person name="Soto-Robles L.V."/>
            <person name="Torres-Banda V."/>
            <person name="Rivera-Orduna F.N."/>
            <person name="Curiel-Quesada E."/>
            <person name="Hidalgo-Lara M.E."/>
            <person name="Zuniga G."/>
        </authorList>
    </citation>
    <scope>NUCLEOTIDE SEQUENCE</scope>
    <source>
        <strain evidence="4">ChDrAdgY46</strain>
    </source>
</reference>
<feature type="transmembrane region" description="Helical" evidence="3">
    <location>
        <begin position="92"/>
        <end position="110"/>
    </location>
</feature>
<dbReference type="GO" id="GO:0016020">
    <property type="term" value="C:membrane"/>
    <property type="evidence" value="ECO:0007669"/>
    <property type="project" value="UniProtKB-SubCell"/>
</dbReference>
<dbReference type="InterPro" id="IPR050327">
    <property type="entry name" value="Proton-linked_MCT"/>
</dbReference>
<comment type="similarity">
    <text evidence="2">Belongs to the major facilitator superfamily. Monocarboxylate porter (TC 2.A.1.13) family.</text>
</comment>
<dbReference type="Pfam" id="PF07690">
    <property type="entry name" value="MFS_1"/>
    <property type="match status" value="1"/>
</dbReference>
<dbReference type="AlphaFoldDB" id="A0A5P8N8U9"/>
<dbReference type="SUPFAM" id="SSF103473">
    <property type="entry name" value="MFS general substrate transporter"/>
    <property type="match status" value="1"/>
</dbReference>
<name>A0A5P8N8U9_9ASCO</name>
<feature type="transmembrane region" description="Helical" evidence="3">
    <location>
        <begin position="153"/>
        <end position="173"/>
    </location>
</feature>
<feature type="transmembrane region" description="Helical" evidence="3">
    <location>
        <begin position="211"/>
        <end position="232"/>
    </location>
</feature>
<organism evidence="4">
    <name type="scientific">Cyberlindnera americana</name>
    <dbReference type="NCBI Taxonomy" id="36016"/>
    <lineage>
        <taxon>Eukaryota</taxon>
        <taxon>Fungi</taxon>
        <taxon>Dikarya</taxon>
        <taxon>Ascomycota</taxon>
        <taxon>Saccharomycotina</taxon>
        <taxon>Saccharomycetes</taxon>
        <taxon>Phaffomycetales</taxon>
        <taxon>Phaffomycetaceae</taxon>
        <taxon>Cyberlindnera</taxon>
    </lineage>
</organism>
<dbReference type="Gene3D" id="1.20.1250.20">
    <property type="entry name" value="MFS general substrate transporter like domains"/>
    <property type="match status" value="2"/>
</dbReference>
<dbReference type="InterPro" id="IPR011701">
    <property type="entry name" value="MFS"/>
</dbReference>
<dbReference type="CDD" id="cd17352">
    <property type="entry name" value="MFS_MCT_SLC16"/>
    <property type="match status" value="1"/>
</dbReference>
<keyword evidence="3" id="KW-0812">Transmembrane</keyword>
<accession>A0A5P8N8U9</accession>
<keyword evidence="3" id="KW-0472">Membrane</keyword>
<feature type="transmembrane region" description="Helical" evidence="3">
    <location>
        <begin position="282"/>
        <end position="302"/>
    </location>
</feature>
<keyword evidence="3" id="KW-1133">Transmembrane helix</keyword>
<feature type="transmembrane region" description="Helical" evidence="3">
    <location>
        <begin position="122"/>
        <end position="147"/>
    </location>
</feature>
<proteinExistence type="inferred from homology"/>